<feature type="compositionally biased region" description="Basic and acidic residues" evidence="1">
    <location>
        <begin position="330"/>
        <end position="353"/>
    </location>
</feature>
<feature type="region of interest" description="Disordered" evidence="1">
    <location>
        <begin position="25"/>
        <end position="47"/>
    </location>
</feature>
<feature type="region of interest" description="Disordered" evidence="1">
    <location>
        <begin position="106"/>
        <end position="238"/>
    </location>
</feature>
<feature type="region of interest" description="Disordered" evidence="1">
    <location>
        <begin position="329"/>
        <end position="461"/>
    </location>
</feature>
<evidence type="ECO:0000313" key="3">
    <source>
        <dbReference type="Proteomes" id="UP000193144"/>
    </source>
</evidence>
<organism evidence="2 3">
    <name type="scientific">Clohesyomyces aquaticus</name>
    <dbReference type="NCBI Taxonomy" id="1231657"/>
    <lineage>
        <taxon>Eukaryota</taxon>
        <taxon>Fungi</taxon>
        <taxon>Dikarya</taxon>
        <taxon>Ascomycota</taxon>
        <taxon>Pezizomycotina</taxon>
        <taxon>Dothideomycetes</taxon>
        <taxon>Pleosporomycetidae</taxon>
        <taxon>Pleosporales</taxon>
        <taxon>Lindgomycetaceae</taxon>
        <taxon>Clohesyomyces</taxon>
    </lineage>
</organism>
<dbReference type="AlphaFoldDB" id="A0A1Y1YNY6"/>
<evidence type="ECO:0000313" key="2">
    <source>
        <dbReference type="EMBL" id="ORX99543.1"/>
    </source>
</evidence>
<dbReference type="EMBL" id="MCFA01000196">
    <property type="protein sequence ID" value="ORX99543.1"/>
    <property type="molecule type" value="Genomic_DNA"/>
</dbReference>
<feature type="region of interest" description="Disordered" evidence="1">
    <location>
        <begin position="487"/>
        <end position="609"/>
    </location>
</feature>
<feature type="compositionally biased region" description="Basic and acidic residues" evidence="1">
    <location>
        <begin position="152"/>
        <end position="173"/>
    </location>
</feature>
<protein>
    <submittedName>
        <fullName evidence="2">Uncharacterized protein</fullName>
    </submittedName>
</protein>
<keyword evidence="3" id="KW-1185">Reference proteome</keyword>
<gene>
    <name evidence="2" type="ORF">BCR34DRAFT_547461</name>
</gene>
<feature type="compositionally biased region" description="Basic and acidic residues" evidence="1">
    <location>
        <begin position="524"/>
        <end position="549"/>
    </location>
</feature>
<proteinExistence type="predicted"/>
<comment type="caution">
    <text evidence="2">The sequence shown here is derived from an EMBL/GenBank/DDBJ whole genome shotgun (WGS) entry which is preliminary data.</text>
</comment>
<feature type="compositionally biased region" description="Polar residues" evidence="1">
    <location>
        <begin position="387"/>
        <end position="400"/>
    </location>
</feature>
<feature type="compositionally biased region" description="Basic and acidic residues" evidence="1">
    <location>
        <begin position="125"/>
        <end position="137"/>
    </location>
</feature>
<feature type="region of interest" description="Disordered" evidence="1">
    <location>
        <begin position="267"/>
        <end position="312"/>
    </location>
</feature>
<sequence>MPPPRLLRLRRPCHLPRSLLQTRWASNGPRDTYSTRLGDSPKAGRRRRLQVSTAEYKAADPSATTNQPDQLFNPSWGAVIEETFKTSLNLLPKWISSKGEAEPQAESAANAVAKSLPTVQKATPKRFEGNSKPEKQVRKPAGPPKSRPHPVAKSEDALKTPKSRSDPQEEGRPEASSLPTRLGSDSATPQPSAKPINQDGYRAQEYLQALPTHTPSVEKKALSVPIKSKVSSQPVQQKNRHVLPLSLMEHDIYAALEPPRKVVLLQKATPAYPAQPNPSPRPSQSDVAPQRAENLIRKHPTGKGPPILHKPSEIYKTWKKVGVVVPSWTTKEKLEHRAVAEAQEHMKKKEPARQAKPQAAEGESPDVNPELTRKVESMMKAELPPKTTASDTLENKSVSSEVPKPALLEAALTSSLPSSLPSSDKDIPRPARTAEIGDKQHKEKEILGQRKLRQRQNKKSEIEELREELAAIRRLLEAQVDATASVNQPIPASPPAAFIPNVHTANSQSSSSSSTVPPPNPNTEKYEESRARDSIELERGADVRSERQRLVRTLHTHSRQPGQLRQARKEDKSLSNENTSSANLKPGMDKKSTTAIQPTDLPPLGSIKKPDVTLNHGAKDEASEQSLFAELFPEVSSYIQPDHPATTQTEKSYPKLQLPADEEKLVRRKFSNEPPSPRQRMITNLQARGEDTTVLQLLHCSTELDESDFRRLIPKGRHIQGWVRDGEFYKIIPGRDPLTLERFPFYYLLFRSPESALAYQNNVARLHKLAGLHQPTSIFSAIPPPRGFLEDGEDIDVALSSYLLKPASLKLSLNMVLQPYKPELRTLIEQGGYKPIVSTNTMDAENGNGTPKKVFKVLLWITGYEPLVMNLYHVFVREAYDRGITWPFHREHLGVRRLRDVVDLPNRVRHSTPNANSNSDALSDSGMVQEEDQNLSQMVMGRLYNRWIIEFEERDAAIRFARVWDRKVLPNRMKHPTWRDTEEVRVCGTEFLW</sequence>
<feature type="compositionally biased region" description="Polar residues" evidence="1">
    <location>
        <begin position="177"/>
        <end position="191"/>
    </location>
</feature>
<feature type="compositionally biased region" description="Low complexity" evidence="1">
    <location>
        <begin position="405"/>
        <end position="422"/>
    </location>
</feature>
<reference evidence="2 3" key="1">
    <citation type="submission" date="2016-07" db="EMBL/GenBank/DDBJ databases">
        <title>Pervasive Adenine N6-methylation of Active Genes in Fungi.</title>
        <authorList>
            <consortium name="DOE Joint Genome Institute"/>
            <person name="Mondo S.J."/>
            <person name="Dannebaum R.O."/>
            <person name="Kuo R.C."/>
            <person name="Labutti K."/>
            <person name="Haridas S."/>
            <person name="Kuo A."/>
            <person name="Salamov A."/>
            <person name="Ahrendt S.R."/>
            <person name="Lipzen A."/>
            <person name="Sullivan W."/>
            <person name="Andreopoulos W.B."/>
            <person name="Clum A."/>
            <person name="Lindquist E."/>
            <person name="Daum C."/>
            <person name="Ramamoorthy G.K."/>
            <person name="Gryganskyi A."/>
            <person name="Culley D."/>
            <person name="Magnuson J.K."/>
            <person name="James T.Y."/>
            <person name="O'Malley M.A."/>
            <person name="Stajich J.E."/>
            <person name="Spatafora J.W."/>
            <person name="Visel A."/>
            <person name="Grigoriev I.V."/>
        </authorList>
    </citation>
    <scope>NUCLEOTIDE SEQUENCE [LARGE SCALE GENOMIC DNA]</scope>
    <source>
        <strain evidence="2 3">CBS 115471</strain>
    </source>
</reference>
<evidence type="ECO:0000256" key="1">
    <source>
        <dbReference type="SAM" id="MobiDB-lite"/>
    </source>
</evidence>
<dbReference type="Proteomes" id="UP000193144">
    <property type="component" value="Unassembled WGS sequence"/>
</dbReference>
<accession>A0A1Y1YNY6</accession>
<dbReference type="OrthoDB" id="5332316at2759"/>
<feature type="compositionally biased region" description="Basic and acidic residues" evidence="1">
    <location>
        <begin position="435"/>
        <end position="448"/>
    </location>
</feature>
<name>A0A1Y1YNY6_9PLEO</name>